<organism evidence="1 2">
    <name type="scientific">Vanrija albida</name>
    <dbReference type="NCBI Taxonomy" id="181172"/>
    <lineage>
        <taxon>Eukaryota</taxon>
        <taxon>Fungi</taxon>
        <taxon>Dikarya</taxon>
        <taxon>Basidiomycota</taxon>
        <taxon>Agaricomycotina</taxon>
        <taxon>Tremellomycetes</taxon>
        <taxon>Trichosporonales</taxon>
        <taxon>Trichosporonaceae</taxon>
        <taxon>Vanrija</taxon>
    </lineage>
</organism>
<keyword evidence="2" id="KW-1185">Reference proteome</keyword>
<dbReference type="PANTHER" id="PTHR34071:SF2">
    <property type="entry name" value="FLAVIN-NUCLEOTIDE-BINDING PROTEIN"/>
    <property type="match status" value="1"/>
</dbReference>
<sequence length="222" mass="24107">MTTGKNTVNREPQKARYDVATIRSIIQQAHFVNVAFVDLDGNPQSIPMICAVFESEDGLTLYLHGYHKARLVKLLPPESRVCVSATLLDGIGLALSAFHHTMNHRSAVLHGVVEDWDETTPDAAAAKWDAARQIVDAVVPGRWAHCREPNGAEMTSTGFLKVRVLSASAKVRSGQPGEERKDVLDKELVGKTWAGIIPNFNVAPLPEHIAAYIADANVAPGN</sequence>
<protein>
    <recommendedName>
        <fullName evidence="3">Pyridoxamine 5'-phosphate oxidase putative domain-containing protein</fullName>
    </recommendedName>
</protein>
<name>A0ABR3Q9W5_9TREE</name>
<dbReference type="RefSeq" id="XP_069211391.1">
    <property type="nucleotide sequence ID" value="XM_069351005.1"/>
</dbReference>
<dbReference type="GeneID" id="95983446"/>
<dbReference type="Pfam" id="PF12900">
    <property type="entry name" value="Pyridox_ox_2"/>
    <property type="match status" value="1"/>
</dbReference>
<dbReference type="EMBL" id="JBBXJM010000002">
    <property type="protein sequence ID" value="KAL1411447.1"/>
    <property type="molecule type" value="Genomic_DNA"/>
</dbReference>
<dbReference type="InterPro" id="IPR012349">
    <property type="entry name" value="Split_barrel_FMN-bd"/>
</dbReference>
<dbReference type="Gene3D" id="2.30.110.10">
    <property type="entry name" value="Electron Transport, Fmn-binding Protein, Chain A"/>
    <property type="match status" value="1"/>
</dbReference>
<dbReference type="SUPFAM" id="SSF50475">
    <property type="entry name" value="FMN-binding split barrel"/>
    <property type="match status" value="1"/>
</dbReference>
<dbReference type="InterPro" id="IPR024747">
    <property type="entry name" value="Pyridox_Oxase-rel"/>
</dbReference>
<accession>A0ABR3Q9W5</accession>
<reference evidence="1 2" key="1">
    <citation type="submission" date="2023-08" db="EMBL/GenBank/DDBJ databases">
        <title>Annotated Genome Sequence of Vanrija albida AlHP1.</title>
        <authorList>
            <person name="Herzog R."/>
        </authorList>
    </citation>
    <scope>NUCLEOTIDE SEQUENCE [LARGE SCALE GENOMIC DNA]</scope>
    <source>
        <strain evidence="1 2">AlHP1</strain>
    </source>
</reference>
<proteinExistence type="predicted"/>
<dbReference type="Proteomes" id="UP001565368">
    <property type="component" value="Unassembled WGS sequence"/>
</dbReference>
<evidence type="ECO:0000313" key="2">
    <source>
        <dbReference type="Proteomes" id="UP001565368"/>
    </source>
</evidence>
<evidence type="ECO:0000313" key="1">
    <source>
        <dbReference type="EMBL" id="KAL1411447.1"/>
    </source>
</evidence>
<comment type="caution">
    <text evidence="1">The sequence shown here is derived from an EMBL/GenBank/DDBJ whole genome shotgun (WGS) entry which is preliminary data.</text>
</comment>
<evidence type="ECO:0008006" key="3">
    <source>
        <dbReference type="Google" id="ProtNLM"/>
    </source>
</evidence>
<gene>
    <name evidence="1" type="ORF">Q8F55_002403</name>
</gene>
<dbReference type="PANTHER" id="PTHR34071">
    <property type="entry name" value="5-NITROIMIDAZOLE ANTIBIOTICS RESISTANCE PROTEIN, NIMA-FAMILY-RELATED PROTEIN-RELATED"/>
    <property type="match status" value="1"/>
</dbReference>